<dbReference type="GO" id="GO:0016746">
    <property type="term" value="F:acyltransferase activity"/>
    <property type="evidence" value="ECO:0007669"/>
    <property type="project" value="InterPro"/>
</dbReference>
<dbReference type="Gene3D" id="3.40.50.12780">
    <property type="entry name" value="N-terminal domain of ligase-like"/>
    <property type="match status" value="1"/>
</dbReference>
<dbReference type="Gene3D" id="3.30.300.30">
    <property type="match status" value="1"/>
</dbReference>
<dbReference type="SUPFAM" id="SSF56801">
    <property type="entry name" value="Acetyl-CoA synthetase-like"/>
    <property type="match status" value="1"/>
</dbReference>
<proteinExistence type="inferred from homology"/>
<protein>
    <submittedName>
        <fullName evidence="5">Bifunctional protein Aas</fullName>
    </submittedName>
</protein>
<dbReference type="Proteomes" id="UP000317238">
    <property type="component" value="Unassembled WGS sequence"/>
</dbReference>
<dbReference type="GO" id="GO:0006631">
    <property type="term" value="P:fatty acid metabolic process"/>
    <property type="evidence" value="ECO:0007669"/>
    <property type="project" value="TreeGrafter"/>
</dbReference>
<dbReference type="CDD" id="cd07989">
    <property type="entry name" value="LPLAT_AGPAT-like"/>
    <property type="match status" value="1"/>
</dbReference>
<feature type="domain" description="Phospholipid/glycerol acyltransferase" evidence="4">
    <location>
        <begin position="61"/>
        <end position="174"/>
    </location>
</feature>
<keyword evidence="3" id="KW-0472">Membrane</keyword>
<dbReference type="Pfam" id="PF00501">
    <property type="entry name" value="AMP-binding"/>
    <property type="match status" value="1"/>
</dbReference>
<dbReference type="InterPro" id="IPR020845">
    <property type="entry name" value="AMP-binding_CS"/>
</dbReference>
<dbReference type="InterPro" id="IPR045851">
    <property type="entry name" value="AMP-bd_C_sf"/>
</dbReference>
<evidence type="ECO:0000259" key="4">
    <source>
        <dbReference type="SMART" id="SM00563"/>
    </source>
</evidence>
<evidence type="ECO:0000313" key="6">
    <source>
        <dbReference type="Proteomes" id="UP000317238"/>
    </source>
</evidence>
<dbReference type="Pfam" id="PF01553">
    <property type="entry name" value="Acyltransferase"/>
    <property type="match status" value="1"/>
</dbReference>
<comment type="caution">
    <text evidence="5">The sequence shown here is derived from an EMBL/GenBank/DDBJ whole genome shotgun (WGS) entry which is preliminary data.</text>
</comment>
<reference evidence="5 6" key="1">
    <citation type="submission" date="2019-02" db="EMBL/GenBank/DDBJ databases">
        <title>Deep-cultivation of Planctomycetes and their phenomic and genomic characterization uncovers novel biology.</title>
        <authorList>
            <person name="Wiegand S."/>
            <person name="Jogler M."/>
            <person name="Boedeker C."/>
            <person name="Pinto D."/>
            <person name="Vollmers J."/>
            <person name="Rivas-Marin E."/>
            <person name="Kohn T."/>
            <person name="Peeters S.H."/>
            <person name="Heuer A."/>
            <person name="Rast P."/>
            <person name="Oberbeckmann S."/>
            <person name="Bunk B."/>
            <person name="Jeske O."/>
            <person name="Meyerdierks A."/>
            <person name="Storesund J.E."/>
            <person name="Kallscheuer N."/>
            <person name="Luecker S."/>
            <person name="Lage O.M."/>
            <person name="Pohl T."/>
            <person name="Merkel B.J."/>
            <person name="Hornburger P."/>
            <person name="Mueller R.-W."/>
            <person name="Bruemmer F."/>
            <person name="Labrenz M."/>
            <person name="Spormann A.M."/>
            <person name="Op Den Camp H."/>
            <person name="Overmann J."/>
            <person name="Amann R."/>
            <person name="Jetten M.S.M."/>
            <person name="Mascher T."/>
            <person name="Medema M.H."/>
            <person name="Devos D.P."/>
            <person name="Kaster A.-K."/>
            <person name="Ovreas L."/>
            <person name="Rohde M."/>
            <person name="Galperin M.Y."/>
            <person name="Jogler C."/>
        </authorList>
    </citation>
    <scope>NUCLEOTIDE SEQUENCE [LARGE SCALE GENOMIC DNA]</scope>
    <source>
        <strain evidence="5 6">Pan14r</strain>
    </source>
</reference>
<dbReference type="AlphaFoldDB" id="A0A5C5YBC2"/>
<gene>
    <name evidence="5" type="primary">aas</name>
    <name evidence="5" type="ORF">Pan14r_47440</name>
</gene>
<accession>A0A5C5YBC2</accession>
<dbReference type="SMART" id="SM00563">
    <property type="entry name" value="PlsC"/>
    <property type="match status" value="1"/>
</dbReference>
<dbReference type="SUPFAM" id="SSF69593">
    <property type="entry name" value="Glycerol-3-phosphate (1)-acyltransferase"/>
    <property type="match status" value="1"/>
</dbReference>
<comment type="similarity">
    <text evidence="1">Belongs to the ATP-dependent AMP-binding enzyme family.</text>
</comment>
<dbReference type="GO" id="GO:0031956">
    <property type="term" value="F:medium-chain fatty acid-CoA ligase activity"/>
    <property type="evidence" value="ECO:0007669"/>
    <property type="project" value="TreeGrafter"/>
</dbReference>
<evidence type="ECO:0000256" key="3">
    <source>
        <dbReference type="SAM" id="Phobius"/>
    </source>
</evidence>
<keyword evidence="3" id="KW-0812">Transmembrane</keyword>
<organism evidence="5 6">
    <name type="scientific">Crateriforma conspicua</name>
    <dbReference type="NCBI Taxonomy" id="2527996"/>
    <lineage>
        <taxon>Bacteria</taxon>
        <taxon>Pseudomonadati</taxon>
        <taxon>Planctomycetota</taxon>
        <taxon>Planctomycetia</taxon>
        <taxon>Planctomycetales</taxon>
        <taxon>Planctomycetaceae</taxon>
        <taxon>Crateriforma</taxon>
    </lineage>
</organism>
<dbReference type="PROSITE" id="PS00455">
    <property type="entry name" value="AMP_BINDING"/>
    <property type="match status" value="1"/>
</dbReference>
<dbReference type="PANTHER" id="PTHR43201:SF5">
    <property type="entry name" value="MEDIUM-CHAIN ACYL-COA LIGASE ACSF2, MITOCHONDRIAL"/>
    <property type="match status" value="1"/>
</dbReference>
<evidence type="ECO:0000313" key="5">
    <source>
        <dbReference type="EMBL" id="TWT72424.1"/>
    </source>
</evidence>
<dbReference type="InterPro" id="IPR042099">
    <property type="entry name" value="ANL_N_sf"/>
</dbReference>
<keyword evidence="2" id="KW-0436">Ligase</keyword>
<feature type="transmembrane region" description="Helical" evidence="3">
    <location>
        <begin position="6"/>
        <end position="27"/>
    </location>
</feature>
<sequence>MGDWVIFKAIAAAVVLLVLAMAVLAVVSRRTFMRAIFRPVLSLLYRKRVVGLENLPRDGGCVVISNHISWIDGILILWMLPRNVRFVVAAENFNGGVMQWIAGAFDTILMSASPKSIARALKSARDGLHDGDVVGVFPEGSLSRTGQLHGFKPGIKKILKGTDAPVIPMWHEGMWGSVFSFSGGKFFWKWPRQFRRQITLYIGEPLAADTPLDVMRSRVQDLGARASVETRRRYPVLPSRVIRVWRRRGRRMQAADSTGVEVGGRALLTRVFALRRALRREIFDRDEKFVGILLPPSVAGVAVNVALAMDRRISSNLNYTVTSDVLNHCTESLGVRHVLTSRKFMDKFDFELSAETVMLEDLRDKITTMDKVVAFIQANLIPAVLLDRMLGLNRIDSDDLLTVIFTSGSTGMPKGVMLSHANISHNVDGIERLVRLDSEDNVLGVLPFFHSFGYSVTLWAVNTLGPAGVYHFNPLDSKQVGKLAKRYHATVLLGTPTFMRGYLRRVTPDQFADLDVVVVGAEKMPPDLFDAFEQRFGVRPIEGYGATELSPLVAVNIPPSRSAAKHQRDRLEGSVGRPFPGLGIKIVSPDDGHELPAGEDGMLIVSGPNVMRGYAGQDDLTAEAITSGWYTTGDIAHVDAEGFLHITGRLSRFSKIGGEMVPHVRVEEVLLDFLESNQADAPEPSDGHPDVPLCVTSVPDEKKGERLLVLLAPGVMNETIHPDSMRKALTDAGLPNLFVPARDAFVEVDHIPLLGTGKLDLKGVKDKAVELSGSPVS</sequence>
<evidence type="ECO:0000256" key="1">
    <source>
        <dbReference type="ARBA" id="ARBA00006432"/>
    </source>
</evidence>
<dbReference type="EMBL" id="SJPL01000001">
    <property type="protein sequence ID" value="TWT72424.1"/>
    <property type="molecule type" value="Genomic_DNA"/>
</dbReference>
<keyword evidence="3" id="KW-1133">Transmembrane helix</keyword>
<dbReference type="InterPro" id="IPR000873">
    <property type="entry name" value="AMP-dep_synth/lig_dom"/>
</dbReference>
<name>A0A5C5YBC2_9PLAN</name>
<evidence type="ECO:0000256" key="2">
    <source>
        <dbReference type="ARBA" id="ARBA00022598"/>
    </source>
</evidence>
<dbReference type="InterPro" id="IPR002123">
    <property type="entry name" value="Plipid/glycerol_acylTrfase"/>
</dbReference>
<dbReference type="PANTHER" id="PTHR43201">
    <property type="entry name" value="ACYL-COA SYNTHETASE"/>
    <property type="match status" value="1"/>
</dbReference>
<keyword evidence="6" id="KW-1185">Reference proteome</keyword>